<evidence type="ECO:0000259" key="2">
    <source>
        <dbReference type="SMART" id="SM00128"/>
    </source>
</evidence>
<evidence type="ECO:0000313" key="4">
    <source>
        <dbReference type="Proteomes" id="UP000799640"/>
    </source>
</evidence>
<feature type="region of interest" description="Disordered" evidence="1">
    <location>
        <begin position="237"/>
        <end position="261"/>
    </location>
</feature>
<dbReference type="Gene3D" id="3.60.10.10">
    <property type="entry name" value="Endonuclease/exonuclease/phosphatase"/>
    <property type="match status" value="1"/>
</dbReference>
<organism evidence="3 4">
    <name type="scientific">Trichodelitschia bisporula</name>
    <dbReference type="NCBI Taxonomy" id="703511"/>
    <lineage>
        <taxon>Eukaryota</taxon>
        <taxon>Fungi</taxon>
        <taxon>Dikarya</taxon>
        <taxon>Ascomycota</taxon>
        <taxon>Pezizomycotina</taxon>
        <taxon>Dothideomycetes</taxon>
        <taxon>Dothideomycetes incertae sedis</taxon>
        <taxon>Phaeotrichales</taxon>
        <taxon>Phaeotrichaceae</taxon>
        <taxon>Trichodelitschia</taxon>
    </lineage>
</organism>
<feature type="domain" description="Inositol polyphosphate-related phosphatase" evidence="2">
    <location>
        <begin position="2"/>
        <end position="360"/>
    </location>
</feature>
<feature type="region of interest" description="Disordered" evidence="1">
    <location>
        <begin position="191"/>
        <end position="215"/>
    </location>
</feature>
<feature type="compositionally biased region" description="Basic and acidic residues" evidence="1">
    <location>
        <begin position="237"/>
        <end position="246"/>
    </location>
</feature>
<dbReference type="GO" id="GO:0046856">
    <property type="term" value="P:phosphatidylinositol dephosphorylation"/>
    <property type="evidence" value="ECO:0007669"/>
    <property type="project" value="InterPro"/>
</dbReference>
<dbReference type="AlphaFoldDB" id="A0A6G1HQY5"/>
<dbReference type="GO" id="GO:0004439">
    <property type="term" value="F:phosphatidylinositol-4,5-bisphosphate 5-phosphatase activity"/>
    <property type="evidence" value="ECO:0007669"/>
    <property type="project" value="TreeGrafter"/>
</dbReference>
<name>A0A6G1HQY5_9PEZI</name>
<dbReference type="InterPro" id="IPR000300">
    <property type="entry name" value="IPPc"/>
</dbReference>
<proteinExistence type="predicted"/>
<dbReference type="InterPro" id="IPR046985">
    <property type="entry name" value="IP5"/>
</dbReference>
<evidence type="ECO:0000256" key="1">
    <source>
        <dbReference type="SAM" id="MobiDB-lite"/>
    </source>
</evidence>
<dbReference type="InterPro" id="IPR036691">
    <property type="entry name" value="Endo/exonu/phosph_ase_sf"/>
</dbReference>
<gene>
    <name evidence="3" type="ORF">EJ06DRAFT_532524</name>
</gene>
<dbReference type="PANTHER" id="PTHR11200">
    <property type="entry name" value="INOSITOL 5-PHOSPHATASE"/>
    <property type="match status" value="1"/>
</dbReference>
<dbReference type="Pfam" id="PF22669">
    <property type="entry name" value="Exo_endo_phos2"/>
    <property type="match status" value="1"/>
</dbReference>
<dbReference type="Proteomes" id="UP000799640">
    <property type="component" value="Unassembled WGS sequence"/>
</dbReference>
<dbReference type="PANTHER" id="PTHR11200:SF286">
    <property type="entry name" value="5-PHOSPHATASE, PUTATIVE (AFU_ORTHOLOGUE AFUA_5G07600)-RELATED"/>
    <property type="match status" value="1"/>
</dbReference>
<evidence type="ECO:0000313" key="3">
    <source>
        <dbReference type="EMBL" id="KAF2398155.1"/>
    </source>
</evidence>
<protein>
    <submittedName>
        <fullName evidence="3">DNase I-like protein</fullName>
    </submittedName>
</protein>
<sequence>MASLSIYLLTFNCARNLIDPPALAASLFTSLPPSSPLPDVIALSLQEVAPIAESFLGGARLVPYLARAADALRLAAETREPERDEVYAPVATKAVGMTALMVFAREDLVSTVKWVQTAGVGVGLWGMGNKGAAGVRVGFGGGRDAVLTFVGAHLAPMERNTARRNHDWEDIVRGLVFDTRVAFGDGAAKGTDEAAPLLDHHDGDGGGDEGGAGKPTGLYEPATAIFFFGDLNYRTSDERPSPDAHAHFPHPAHTPDNPQHWTHLLSHDQLTRERRTRRALHGFSEAPITFPPSYKHLRPGEGVWHWAPHRWPSWCDRVLFLTPAGEEVGGYASLPVMASSDHQGVVLAVGVKGGKRVAVSAPWGVRRDWRERRAWARRREVLVGVLAYLVLTGEGRAVLAGVLGGAIVAWWAFSRVLA</sequence>
<dbReference type="SUPFAM" id="SSF56219">
    <property type="entry name" value="DNase I-like"/>
    <property type="match status" value="1"/>
</dbReference>
<dbReference type="SMART" id="SM00128">
    <property type="entry name" value="IPPc"/>
    <property type="match status" value="1"/>
</dbReference>
<dbReference type="OrthoDB" id="62798at2759"/>
<dbReference type="EMBL" id="ML996701">
    <property type="protein sequence ID" value="KAF2398155.1"/>
    <property type="molecule type" value="Genomic_DNA"/>
</dbReference>
<keyword evidence="4" id="KW-1185">Reference proteome</keyword>
<reference evidence="3" key="1">
    <citation type="journal article" date="2020" name="Stud. Mycol.">
        <title>101 Dothideomycetes genomes: a test case for predicting lifestyles and emergence of pathogens.</title>
        <authorList>
            <person name="Haridas S."/>
            <person name="Albert R."/>
            <person name="Binder M."/>
            <person name="Bloem J."/>
            <person name="Labutti K."/>
            <person name="Salamov A."/>
            <person name="Andreopoulos B."/>
            <person name="Baker S."/>
            <person name="Barry K."/>
            <person name="Bills G."/>
            <person name="Bluhm B."/>
            <person name="Cannon C."/>
            <person name="Castanera R."/>
            <person name="Culley D."/>
            <person name="Daum C."/>
            <person name="Ezra D."/>
            <person name="Gonzalez J."/>
            <person name="Henrissat B."/>
            <person name="Kuo A."/>
            <person name="Liang C."/>
            <person name="Lipzen A."/>
            <person name="Lutzoni F."/>
            <person name="Magnuson J."/>
            <person name="Mondo S."/>
            <person name="Nolan M."/>
            <person name="Ohm R."/>
            <person name="Pangilinan J."/>
            <person name="Park H.-J."/>
            <person name="Ramirez L."/>
            <person name="Alfaro M."/>
            <person name="Sun H."/>
            <person name="Tritt A."/>
            <person name="Yoshinaga Y."/>
            <person name="Zwiers L.-H."/>
            <person name="Turgeon B."/>
            <person name="Goodwin S."/>
            <person name="Spatafora J."/>
            <person name="Crous P."/>
            <person name="Grigoriev I."/>
        </authorList>
    </citation>
    <scope>NUCLEOTIDE SEQUENCE</scope>
    <source>
        <strain evidence="3">CBS 262.69</strain>
    </source>
</reference>
<accession>A0A6G1HQY5</accession>